<dbReference type="RefSeq" id="WP_120038328.1">
    <property type="nucleotide sequence ID" value="NZ_QZFU01000012.1"/>
</dbReference>
<protein>
    <submittedName>
        <fullName evidence="3">Ammonium transporter</fullName>
    </submittedName>
</protein>
<reference evidence="3 4" key="1">
    <citation type="submission" date="2018-09" db="EMBL/GenBank/DDBJ databases">
        <title>YIM PH21274 draft genome.</title>
        <authorList>
            <person name="Miao C."/>
        </authorList>
    </citation>
    <scope>NUCLEOTIDE SEQUENCE [LARGE SCALE GENOMIC DNA]</scope>
    <source>
        <strain evidence="3 4">YIM PH 21724</strain>
    </source>
</reference>
<comment type="caution">
    <text evidence="3">The sequence shown here is derived from an EMBL/GenBank/DDBJ whole genome shotgun (WGS) entry which is preliminary data.</text>
</comment>
<evidence type="ECO:0000313" key="3">
    <source>
        <dbReference type="EMBL" id="RJO78828.1"/>
    </source>
</evidence>
<proteinExistence type="predicted"/>
<keyword evidence="1" id="KW-0732">Signal</keyword>
<feature type="chain" id="PRO_5017218981" evidence="1">
    <location>
        <begin position="28"/>
        <end position="217"/>
    </location>
</feature>
<organism evidence="3 4">
    <name type="scientific">Nocardia panacis</name>
    <dbReference type="NCBI Taxonomy" id="2340916"/>
    <lineage>
        <taxon>Bacteria</taxon>
        <taxon>Bacillati</taxon>
        <taxon>Actinomycetota</taxon>
        <taxon>Actinomycetes</taxon>
        <taxon>Mycobacteriales</taxon>
        <taxon>Nocardiaceae</taxon>
        <taxon>Nocardia</taxon>
    </lineage>
</organism>
<evidence type="ECO:0000256" key="1">
    <source>
        <dbReference type="SAM" id="SignalP"/>
    </source>
</evidence>
<sequence length="217" mass="21666">MKLRKIIATAVPAVLAAATLGAAAAHADPSAPAPIGYQAQLVGDKVVTTLDHGRFELTGGTVDIKDEAGTTVVSLPLSFRQDGMEYPLPHAVRDEGRTLELTAVKAAAQAHPVTVQPVASTLENQRAMNAFSSQFGIATAVGAFLGTALGAIVGLSGIVAGPGVIASVIAGAAVGGVIGTIVVGGPTLVIAGIDLIATLAAEPGSTRWNDPADHAVR</sequence>
<dbReference type="EMBL" id="QZFU01000012">
    <property type="protein sequence ID" value="RJO78828.1"/>
    <property type="molecule type" value="Genomic_DNA"/>
</dbReference>
<dbReference type="InterPro" id="IPR058333">
    <property type="entry name" value="DUF8020"/>
</dbReference>
<dbReference type="Pfam" id="PF26059">
    <property type="entry name" value="DUF8020"/>
    <property type="match status" value="1"/>
</dbReference>
<dbReference type="AlphaFoldDB" id="A0A3A4KAV7"/>
<evidence type="ECO:0000313" key="4">
    <source>
        <dbReference type="Proteomes" id="UP000266677"/>
    </source>
</evidence>
<gene>
    <name evidence="3" type="ORF">D5S18_04725</name>
</gene>
<feature type="domain" description="DUF8020" evidence="2">
    <location>
        <begin position="34"/>
        <end position="104"/>
    </location>
</feature>
<dbReference type="OrthoDB" id="4550407at2"/>
<feature type="signal peptide" evidence="1">
    <location>
        <begin position="1"/>
        <end position="27"/>
    </location>
</feature>
<keyword evidence="4" id="KW-1185">Reference proteome</keyword>
<accession>A0A3A4KAV7</accession>
<name>A0A3A4KAV7_9NOCA</name>
<evidence type="ECO:0000259" key="2">
    <source>
        <dbReference type="Pfam" id="PF26059"/>
    </source>
</evidence>
<dbReference type="Proteomes" id="UP000266677">
    <property type="component" value="Unassembled WGS sequence"/>
</dbReference>